<reference evidence="5" key="2">
    <citation type="journal article" date="2015" name="PLoS ONE">
        <title>Lincosamide synthetase-a unique condensation system combining elements of nonribosomal peptide synthetase and mycothiol metabolism.</title>
        <authorList>
            <person name="Janata J."/>
            <person name="Kadlcik S."/>
            <person name="Koberska M."/>
            <person name="Ulanova D."/>
            <person name="Kamenik Z."/>
            <person name="Novak P."/>
            <person name="Kopecky J."/>
            <person name="Novotna J."/>
            <person name="Radojevic B."/>
            <person name="Plhackova K."/>
            <person name="Gazak R."/>
            <person name="Najmanova L."/>
        </authorList>
    </citation>
    <scope>NUCLEOTIDE SEQUENCE</scope>
    <source>
        <strain evidence="5">ATCC 15084</strain>
    </source>
</reference>
<organism evidence="5">
    <name type="scientific">Streptomyces caelestis</name>
    <dbReference type="NCBI Taxonomy" id="36816"/>
    <lineage>
        <taxon>Bacteria</taxon>
        <taxon>Bacillati</taxon>
        <taxon>Actinomycetota</taxon>
        <taxon>Actinomycetes</taxon>
        <taxon>Kitasatosporales</taxon>
        <taxon>Streptomycetaceae</taxon>
        <taxon>Streptomyces</taxon>
    </lineage>
</organism>
<evidence type="ECO:0000313" key="6">
    <source>
        <dbReference type="EMBL" id="MBB5794799.1"/>
    </source>
</evidence>
<dbReference type="AlphaFoldDB" id="E9JES0"/>
<dbReference type="FunFam" id="3.40.50.150:FF:000789">
    <property type="entry name" value="CcbJ"/>
    <property type="match status" value="1"/>
</dbReference>
<evidence type="ECO:0000259" key="4">
    <source>
        <dbReference type="Pfam" id="PF13649"/>
    </source>
</evidence>
<keyword evidence="3" id="KW-0949">S-adenosyl-L-methionine</keyword>
<dbReference type="Pfam" id="PF13649">
    <property type="entry name" value="Methyltransf_25"/>
    <property type="match status" value="1"/>
</dbReference>
<dbReference type="GO" id="GO:0032259">
    <property type="term" value="P:methylation"/>
    <property type="evidence" value="ECO:0007669"/>
    <property type="project" value="UniProtKB-KW"/>
</dbReference>
<dbReference type="PDB" id="4HGY">
    <property type="method" value="X-ray"/>
    <property type="resolution" value="3.00 A"/>
    <property type="chains" value="A/B/C/D/E/F=1-256"/>
</dbReference>
<sequence length="256" mass="27850">MRNYDETTYGDQIADVYDEWPGDAGPPPDGREAALFVAALAAARPVLELGVGTGRVAFPLADLGVEVHGVESSEPMLDKLREKAAAHPNGNLVVPVLGNFAKLDLGEQRYSVVFAAFNTLFCLLGQDEQIDCMRQARELLEPGGTFVVQCLNPAGQRLATGNTFGTVELEDTAVHLEASKHDPLAQTLSAHHIVLSEGGGIRLFPYRLRYAYPAELDLMANVAGLELVERHADFERRRFDASSRYHVSVYRAAASA</sequence>
<feature type="domain" description="Methyltransferase" evidence="4">
    <location>
        <begin position="46"/>
        <end position="144"/>
    </location>
</feature>
<feature type="binding site" evidence="10">
    <location>
        <position position="17"/>
    </location>
    <ligand>
        <name>S-adenosyl-L-homocysteine</name>
        <dbReference type="ChEBI" id="CHEBI:57856"/>
    </ligand>
</feature>
<feature type="binding site" evidence="10">
    <location>
        <position position="55"/>
    </location>
    <ligand>
        <name>S-adenosyl-L-homocysteine</name>
        <dbReference type="ChEBI" id="CHEBI:57856"/>
    </ligand>
</feature>
<reference evidence="6 7" key="3">
    <citation type="submission" date="2020-08" db="EMBL/GenBank/DDBJ databases">
        <title>Sequencing the genomes of 1000 actinobacteria strains.</title>
        <authorList>
            <person name="Klenk H.-P."/>
        </authorList>
    </citation>
    <scope>NUCLEOTIDE SEQUENCE [LARGE SCALE GENOMIC DNA]</scope>
    <source>
        <strain evidence="6 7">DSM 40084</strain>
    </source>
</reference>
<dbReference type="SUPFAM" id="SSF53335">
    <property type="entry name" value="S-adenosyl-L-methionine-dependent methyltransferases"/>
    <property type="match status" value="1"/>
</dbReference>
<dbReference type="SMR" id="E9JES0"/>
<keyword evidence="8 9" id="KW-0002">3D-structure</keyword>
<dbReference type="InterPro" id="IPR029063">
    <property type="entry name" value="SAM-dependent_MTases_sf"/>
</dbReference>
<dbReference type="Gene3D" id="2.20.25.570">
    <property type="match status" value="1"/>
</dbReference>
<evidence type="ECO:0000313" key="5">
    <source>
        <dbReference type="EMBL" id="ADB92558.1"/>
    </source>
</evidence>
<evidence type="ECO:0007829" key="8">
    <source>
        <dbReference type="PDB" id="4HGY"/>
    </source>
</evidence>
<evidence type="ECO:0000256" key="2">
    <source>
        <dbReference type="ARBA" id="ARBA00022679"/>
    </source>
</evidence>
<gene>
    <name evidence="6" type="ORF">HDA41_002763</name>
</gene>
<dbReference type="PDB" id="4HH4">
    <property type="method" value="X-ray"/>
    <property type="resolution" value="2.90 A"/>
    <property type="chains" value="A/B/C/D/E/F=1-256"/>
</dbReference>
<dbReference type="CDD" id="cd02440">
    <property type="entry name" value="AdoMet_MTases"/>
    <property type="match status" value="1"/>
</dbReference>
<dbReference type="EMBL" id="GQ844764">
    <property type="protein sequence ID" value="ADB92558.1"/>
    <property type="molecule type" value="Genomic_DNA"/>
</dbReference>
<evidence type="ECO:0007829" key="10">
    <source>
        <dbReference type="PDB" id="4HH4"/>
    </source>
</evidence>
<dbReference type="EMBL" id="JACHNE010000001">
    <property type="protein sequence ID" value="MBB5794799.1"/>
    <property type="molecule type" value="Genomic_DNA"/>
</dbReference>
<protein>
    <submittedName>
        <fullName evidence="5">CcbJ</fullName>
    </submittedName>
    <submittedName>
        <fullName evidence="6">SAM-dependent methyltransferase</fullName>
    </submittedName>
</protein>
<evidence type="ECO:0000256" key="3">
    <source>
        <dbReference type="ARBA" id="ARBA00022691"/>
    </source>
</evidence>
<dbReference type="Gene3D" id="3.40.50.150">
    <property type="entry name" value="Vaccinia Virus protein VP39"/>
    <property type="match status" value="1"/>
</dbReference>
<evidence type="ECO:0007829" key="9">
    <source>
        <dbReference type="PDB" id="4HGZ"/>
    </source>
</evidence>
<feature type="binding site" evidence="10">
    <location>
        <position position="99"/>
    </location>
    <ligand>
        <name>S-adenosyl-L-homocysteine</name>
        <dbReference type="ChEBI" id="CHEBI:57856"/>
    </ligand>
</feature>
<dbReference type="Proteomes" id="UP000590647">
    <property type="component" value="Unassembled WGS sequence"/>
</dbReference>
<keyword evidence="1 6" id="KW-0489">Methyltransferase</keyword>
<dbReference type="PDB" id="4HGZ">
    <property type="method" value="X-ray"/>
    <property type="resolution" value="2.70 A"/>
    <property type="chains" value="A/B/C/D/E/F=1-256"/>
</dbReference>
<evidence type="ECO:0000256" key="1">
    <source>
        <dbReference type="ARBA" id="ARBA00022603"/>
    </source>
</evidence>
<proteinExistence type="evidence at protein level"/>
<dbReference type="PDBsum" id="4HGY"/>
<feature type="binding site" evidence="10">
    <location>
        <position position="100"/>
    </location>
    <ligand>
        <name>S-adenosyl-L-homocysteine</name>
        <dbReference type="ChEBI" id="CHEBI:57856"/>
    </ligand>
</feature>
<dbReference type="PANTHER" id="PTHR43464">
    <property type="entry name" value="METHYLTRANSFERASE"/>
    <property type="match status" value="1"/>
</dbReference>
<dbReference type="PDBsum" id="4HGZ"/>
<accession>E9JES0</accession>
<feature type="binding site" evidence="10">
    <location>
        <position position="71"/>
    </location>
    <ligand>
        <name>S-adenosyl-L-homocysteine</name>
        <dbReference type="ChEBI" id="CHEBI:57856"/>
    </ligand>
</feature>
<reference evidence="8 9" key="1">
    <citation type="journal article" date="2014" name="Acta Crystallogr. D">
        <title>Structure and possible mechanism of the CcbJ methyltransferase from Streptomyces caelestis.</title>
        <authorList>
            <person name="Bauer J."/>
            <person name="Ondrovicova G."/>
            <person name="Najmanova L."/>
            <person name="Pevala V."/>
            <person name="Kamenik Z."/>
            <person name="Kostan J."/>
            <person name="Janata J."/>
            <person name="Kutejova E."/>
        </authorList>
    </citation>
    <scope>X-RAY CRYSTALLOGRAPHY (2.70 ANGSTROMS) IN COMPLEX WITH S-ADENOSYL-L-HOMOCYSTEINE</scope>
</reference>
<dbReference type="RefSeq" id="WP_184983824.1">
    <property type="nucleotide sequence ID" value="NZ_JACHNE010000001.1"/>
</dbReference>
<name>E9JES0_9ACTN</name>
<keyword evidence="2 6" id="KW-0808">Transferase</keyword>
<evidence type="ECO:0000313" key="7">
    <source>
        <dbReference type="Proteomes" id="UP000590647"/>
    </source>
</evidence>
<dbReference type="GO" id="GO:0008170">
    <property type="term" value="F:N-methyltransferase activity"/>
    <property type="evidence" value="ECO:0000314"/>
    <property type="project" value="CACAO"/>
</dbReference>
<dbReference type="PDBsum" id="4HH4"/>
<keyword evidence="7" id="KW-1185">Reference proteome</keyword>
<dbReference type="InterPro" id="IPR041698">
    <property type="entry name" value="Methyltransf_25"/>
</dbReference>
<dbReference type="PANTHER" id="PTHR43464:SF19">
    <property type="entry name" value="UBIQUINONE BIOSYNTHESIS O-METHYLTRANSFERASE, MITOCHONDRIAL"/>
    <property type="match status" value="1"/>
</dbReference>